<gene>
    <name evidence="2" type="ORF">AYBTSS11_LOCUS26426</name>
</gene>
<proteinExistence type="predicted"/>
<protein>
    <submittedName>
        <fullName evidence="2">Uncharacterized protein</fullName>
    </submittedName>
</protein>
<keyword evidence="1" id="KW-0812">Transmembrane</keyword>
<accession>A0AA86SWX4</accession>
<dbReference type="Proteomes" id="UP001189624">
    <property type="component" value="Chromosome 9"/>
</dbReference>
<evidence type="ECO:0000313" key="3">
    <source>
        <dbReference type="Proteomes" id="UP001189624"/>
    </source>
</evidence>
<feature type="transmembrane region" description="Helical" evidence="1">
    <location>
        <begin position="65"/>
        <end position="89"/>
    </location>
</feature>
<feature type="non-terminal residue" evidence="2">
    <location>
        <position position="1"/>
    </location>
</feature>
<keyword evidence="1" id="KW-1133">Transmembrane helix</keyword>
<dbReference type="EMBL" id="OY731406">
    <property type="protein sequence ID" value="CAJ1974351.1"/>
    <property type="molecule type" value="Genomic_DNA"/>
</dbReference>
<dbReference type="AlphaFoldDB" id="A0AA86SWX4"/>
<evidence type="ECO:0000313" key="2">
    <source>
        <dbReference type="EMBL" id="CAJ1974351.1"/>
    </source>
</evidence>
<name>A0AA86SWX4_9FABA</name>
<dbReference type="Gramene" id="rna-AYBTSS11_LOCUS26426">
    <property type="protein sequence ID" value="CAJ1974351.1"/>
    <property type="gene ID" value="gene-AYBTSS11_LOCUS26426"/>
</dbReference>
<reference evidence="2" key="1">
    <citation type="submission" date="2023-10" db="EMBL/GenBank/DDBJ databases">
        <authorList>
            <person name="Domelevo Entfellner J.-B."/>
        </authorList>
    </citation>
    <scope>NUCLEOTIDE SEQUENCE</scope>
</reference>
<keyword evidence="1" id="KW-0472">Membrane</keyword>
<sequence length="93" mass="10381">GLVHSNGYDEQRMKMLGSLQLPFSGNVGKGVEDHGAERRMRSAAFDLYHHRVVSVELFGRPGKFLHIRTTVLVDILLSVCGSLTSLLNFKIKK</sequence>
<organism evidence="2 3">
    <name type="scientific">Sphenostylis stenocarpa</name>
    <dbReference type="NCBI Taxonomy" id="92480"/>
    <lineage>
        <taxon>Eukaryota</taxon>
        <taxon>Viridiplantae</taxon>
        <taxon>Streptophyta</taxon>
        <taxon>Embryophyta</taxon>
        <taxon>Tracheophyta</taxon>
        <taxon>Spermatophyta</taxon>
        <taxon>Magnoliopsida</taxon>
        <taxon>eudicotyledons</taxon>
        <taxon>Gunneridae</taxon>
        <taxon>Pentapetalae</taxon>
        <taxon>rosids</taxon>
        <taxon>fabids</taxon>
        <taxon>Fabales</taxon>
        <taxon>Fabaceae</taxon>
        <taxon>Papilionoideae</taxon>
        <taxon>50 kb inversion clade</taxon>
        <taxon>NPAAA clade</taxon>
        <taxon>indigoferoid/millettioid clade</taxon>
        <taxon>Phaseoleae</taxon>
        <taxon>Sphenostylis</taxon>
    </lineage>
</organism>
<keyword evidence="3" id="KW-1185">Reference proteome</keyword>
<evidence type="ECO:0000256" key="1">
    <source>
        <dbReference type="SAM" id="Phobius"/>
    </source>
</evidence>